<comment type="function">
    <text evidence="6">RNaseP catalyzes the removal of the 5'-leader sequence from pre-tRNA to produce the mature 5'-terminus. It can also cleave other RNA substrates such as 4.5S RNA. The protein component plays an auxiliary but essential role in vivo by binding to the 5'-leader sequence and broadening the substrate specificity of the ribozyme.</text>
</comment>
<evidence type="ECO:0000313" key="8">
    <source>
        <dbReference type="EMBL" id="HFC93245.1"/>
    </source>
</evidence>
<dbReference type="GO" id="GO:0030677">
    <property type="term" value="C:ribonuclease P complex"/>
    <property type="evidence" value="ECO:0007669"/>
    <property type="project" value="TreeGrafter"/>
</dbReference>
<dbReference type="InterPro" id="IPR000100">
    <property type="entry name" value="RNase_P"/>
</dbReference>
<keyword evidence="3 6" id="KW-0255">Endonuclease</keyword>
<sequence>MVGCTFRRELRLLTAEQYSHVFADARRFGNQSFTLLVRLNDQGHPRLGLAIAKKSAKRSVDRNRIKRLLRESFRNRQHQLPSIDIIALCRPSATKLTNEQILQQLEKQWRYIEKKLKDG</sequence>
<dbReference type="EMBL" id="DRMS01000398">
    <property type="protein sequence ID" value="HFC93245.1"/>
    <property type="molecule type" value="Genomic_DNA"/>
</dbReference>
<dbReference type="GO" id="GO:0000049">
    <property type="term" value="F:tRNA binding"/>
    <property type="evidence" value="ECO:0007669"/>
    <property type="project" value="UniProtKB-UniRule"/>
</dbReference>
<accession>A0A7V2WVV1</accession>
<keyword evidence="2 6" id="KW-0540">Nuclease</keyword>
<dbReference type="HAMAP" id="MF_00227">
    <property type="entry name" value="RNase_P"/>
    <property type="match status" value="1"/>
</dbReference>
<name>A0A7V2WVV1_LEUMU</name>
<comment type="subunit">
    <text evidence="6">Consists of a catalytic RNA component (M1 or rnpB) and a protein subunit.</text>
</comment>
<dbReference type="Pfam" id="PF00825">
    <property type="entry name" value="Ribonuclease_P"/>
    <property type="match status" value="1"/>
</dbReference>
<dbReference type="PANTHER" id="PTHR33992:SF1">
    <property type="entry name" value="RIBONUCLEASE P PROTEIN COMPONENT"/>
    <property type="match status" value="1"/>
</dbReference>
<dbReference type="Gene3D" id="3.30.230.10">
    <property type="match status" value="1"/>
</dbReference>
<proteinExistence type="inferred from homology"/>
<dbReference type="SUPFAM" id="SSF54211">
    <property type="entry name" value="Ribosomal protein S5 domain 2-like"/>
    <property type="match status" value="1"/>
</dbReference>
<dbReference type="EC" id="3.1.26.5" evidence="6 7"/>
<dbReference type="InterPro" id="IPR014721">
    <property type="entry name" value="Ribsml_uS5_D2-typ_fold_subgr"/>
</dbReference>
<evidence type="ECO:0000256" key="1">
    <source>
        <dbReference type="ARBA" id="ARBA00022694"/>
    </source>
</evidence>
<evidence type="ECO:0000256" key="6">
    <source>
        <dbReference type="HAMAP-Rule" id="MF_00227"/>
    </source>
</evidence>
<protein>
    <recommendedName>
        <fullName evidence="6 7">Ribonuclease P protein component</fullName>
        <shortName evidence="6">RNase P protein</shortName>
        <shortName evidence="6">RNaseP protein</shortName>
        <ecNumber evidence="6 7">3.1.26.5</ecNumber>
    </recommendedName>
    <alternativeName>
        <fullName evidence="6">Protein C5</fullName>
    </alternativeName>
</protein>
<dbReference type="AlphaFoldDB" id="A0A7V2WVV1"/>
<dbReference type="NCBIfam" id="TIGR00188">
    <property type="entry name" value="rnpA"/>
    <property type="match status" value="1"/>
</dbReference>
<dbReference type="GO" id="GO:0001682">
    <property type="term" value="P:tRNA 5'-leader removal"/>
    <property type="evidence" value="ECO:0007669"/>
    <property type="project" value="UniProtKB-UniRule"/>
</dbReference>
<reference evidence="8" key="1">
    <citation type="journal article" date="2020" name="mSystems">
        <title>Genome- and Community-Level Interaction Insights into Carbon Utilization and Element Cycling Functions of Hydrothermarchaeota in Hydrothermal Sediment.</title>
        <authorList>
            <person name="Zhou Z."/>
            <person name="Liu Y."/>
            <person name="Xu W."/>
            <person name="Pan J."/>
            <person name="Luo Z.H."/>
            <person name="Li M."/>
        </authorList>
    </citation>
    <scope>NUCLEOTIDE SEQUENCE [LARGE SCALE GENOMIC DNA]</scope>
    <source>
        <strain evidence="8">HyVt-493</strain>
    </source>
</reference>
<organism evidence="8">
    <name type="scientific">Leucothrix mucor</name>
    <dbReference type="NCBI Taxonomy" id="45248"/>
    <lineage>
        <taxon>Bacteria</taxon>
        <taxon>Pseudomonadati</taxon>
        <taxon>Pseudomonadota</taxon>
        <taxon>Gammaproteobacteria</taxon>
        <taxon>Thiotrichales</taxon>
        <taxon>Thiotrichaceae</taxon>
        <taxon>Leucothrix</taxon>
    </lineage>
</organism>
<evidence type="ECO:0000256" key="5">
    <source>
        <dbReference type="ARBA" id="ARBA00022884"/>
    </source>
</evidence>
<comment type="similarity">
    <text evidence="6">Belongs to the RnpA family.</text>
</comment>
<gene>
    <name evidence="6" type="primary">rnpA</name>
    <name evidence="8" type="ORF">ENJ51_10600</name>
</gene>
<comment type="caution">
    <text evidence="8">The sequence shown here is derived from an EMBL/GenBank/DDBJ whole genome shotgun (WGS) entry which is preliminary data.</text>
</comment>
<keyword evidence="5 6" id="KW-0694">RNA-binding</keyword>
<evidence type="ECO:0000256" key="2">
    <source>
        <dbReference type="ARBA" id="ARBA00022722"/>
    </source>
</evidence>
<dbReference type="GO" id="GO:0004526">
    <property type="term" value="F:ribonuclease P activity"/>
    <property type="evidence" value="ECO:0007669"/>
    <property type="project" value="UniProtKB-UniRule"/>
</dbReference>
<dbReference type="GO" id="GO:0042781">
    <property type="term" value="F:3'-tRNA processing endoribonuclease activity"/>
    <property type="evidence" value="ECO:0007669"/>
    <property type="project" value="TreeGrafter"/>
</dbReference>
<keyword evidence="1 6" id="KW-0819">tRNA processing</keyword>
<keyword evidence="4 6" id="KW-0378">Hydrolase</keyword>
<evidence type="ECO:0000256" key="4">
    <source>
        <dbReference type="ARBA" id="ARBA00022801"/>
    </source>
</evidence>
<dbReference type="InterPro" id="IPR020568">
    <property type="entry name" value="Ribosomal_Su5_D2-typ_SF"/>
</dbReference>
<evidence type="ECO:0000256" key="7">
    <source>
        <dbReference type="NCBIfam" id="TIGR00188"/>
    </source>
</evidence>
<evidence type="ECO:0000256" key="3">
    <source>
        <dbReference type="ARBA" id="ARBA00022759"/>
    </source>
</evidence>
<comment type="catalytic activity">
    <reaction evidence="6">
        <text>Endonucleolytic cleavage of RNA, removing 5'-extranucleotides from tRNA precursor.</text>
        <dbReference type="EC" id="3.1.26.5"/>
    </reaction>
</comment>
<dbReference type="PANTHER" id="PTHR33992">
    <property type="entry name" value="RIBONUCLEASE P PROTEIN COMPONENT"/>
    <property type="match status" value="1"/>
</dbReference>
<dbReference type="Proteomes" id="UP000885750">
    <property type="component" value="Unassembled WGS sequence"/>
</dbReference>